<feature type="chain" id="PRO_5043387780" description="Lipoprotein" evidence="1">
    <location>
        <begin position="20"/>
        <end position="72"/>
    </location>
</feature>
<protein>
    <recommendedName>
        <fullName evidence="4">Lipoprotein</fullName>
    </recommendedName>
</protein>
<evidence type="ECO:0000313" key="2">
    <source>
        <dbReference type="EMBL" id="RHZ98722.1"/>
    </source>
</evidence>
<feature type="signal peptide" evidence="1">
    <location>
        <begin position="1"/>
        <end position="19"/>
    </location>
</feature>
<dbReference type="RefSeq" id="WP_011338441.1">
    <property type="nucleotide sequence ID" value="NZ_BJXO01000002.1"/>
</dbReference>
<evidence type="ECO:0000256" key="1">
    <source>
        <dbReference type="SAM" id="SignalP"/>
    </source>
</evidence>
<name>A0AAX1URX6_CERSP</name>
<dbReference type="Proteomes" id="UP000266305">
    <property type="component" value="Unassembled WGS sequence"/>
</dbReference>
<organism evidence="2 3">
    <name type="scientific">Cereibacter sphaeroides</name>
    <name type="common">Rhodobacter sphaeroides</name>
    <dbReference type="NCBI Taxonomy" id="1063"/>
    <lineage>
        <taxon>Bacteria</taxon>
        <taxon>Pseudomonadati</taxon>
        <taxon>Pseudomonadota</taxon>
        <taxon>Alphaproteobacteria</taxon>
        <taxon>Rhodobacterales</taxon>
        <taxon>Paracoccaceae</taxon>
        <taxon>Cereibacter</taxon>
    </lineage>
</organism>
<accession>A0AAX1URX6</accession>
<dbReference type="AlphaFoldDB" id="A0AAX1URX6"/>
<proteinExistence type="predicted"/>
<comment type="caution">
    <text evidence="2">The sequence shown here is derived from an EMBL/GenBank/DDBJ whole genome shotgun (WGS) entry which is preliminary data.</text>
</comment>
<sequence>MVRALVLFALLAACSDPNAPRLGMGVGVGPGGVHVHPRMSTRVGATSLGVSPYGASVGTGIGNVGVAVGGAF</sequence>
<evidence type="ECO:0000313" key="3">
    <source>
        <dbReference type="Proteomes" id="UP000266305"/>
    </source>
</evidence>
<dbReference type="EMBL" id="QWGP01000001">
    <property type="protein sequence ID" value="RHZ98722.1"/>
    <property type="molecule type" value="Genomic_DNA"/>
</dbReference>
<gene>
    <name evidence="2" type="ORF">D1114_01145</name>
</gene>
<keyword evidence="1" id="KW-0732">Signal</keyword>
<reference evidence="2 3" key="1">
    <citation type="submission" date="2018-08" db="EMBL/GenBank/DDBJ databases">
        <title>Draft genome sequence of Rhodobacter sphaeroides FY.</title>
        <authorList>
            <person name="Rayyan A."/>
            <person name="Meyer T.E."/>
            <person name="Kyndt J.A."/>
        </authorList>
    </citation>
    <scope>NUCLEOTIDE SEQUENCE [LARGE SCALE GENOMIC DNA]</scope>
    <source>
        <strain evidence="2 3">FY</strain>
    </source>
</reference>
<dbReference type="GeneID" id="3718091"/>
<evidence type="ECO:0008006" key="4">
    <source>
        <dbReference type="Google" id="ProtNLM"/>
    </source>
</evidence>